<name>A0A6G1I470_9PEZI</name>
<feature type="compositionally biased region" description="Basic and acidic residues" evidence="1">
    <location>
        <begin position="8"/>
        <end position="21"/>
    </location>
</feature>
<dbReference type="Proteomes" id="UP000799640">
    <property type="component" value="Unassembled WGS sequence"/>
</dbReference>
<evidence type="ECO:0000313" key="2">
    <source>
        <dbReference type="EMBL" id="KAF2402847.1"/>
    </source>
</evidence>
<dbReference type="EMBL" id="ML996690">
    <property type="protein sequence ID" value="KAF2402847.1"/>
    <property type="molecule type" value="Genomic_DNA"/>
</dbReference>
<gene>
    <name evidence="2" type="ORF">EJ06DRAFT_554414</name>
</gene>
<proteinExistence type="predicted"/>
<evidence type="ECO:0000256" key="1">
    <source>
        <dbReference type="SAM" id="MobiDB-lite"/>
    </source>
</evidence>
<accession>A0A6G1I470</accession>
<sequence length="93" mass="10035">MQVLPTTRADRRFDAGRDAGEGHWAGPPLLETSRVNIAIPPPPPSLQHDIIFPRNPTAAHGPLWAAGAPQPTREQLEKRGDTGFSHGSLGSKR</sequence>
<reference evidence="2" key="1">
    <citation type="journal article" date="2020" name="Stud. Mycol.">
        <title>101 Dothideomycetes genomes: a test case for predicting lifestyles and emergence of pathogens.</title>
        <authorList>
            <person name="Haridas S."/>
            <person name="Albert R."/>
            <person name="Binder M."/>
            <person name="Bloem J."/>
            <person name="Labutti K."/>
            <person name="Salamov A."/>
            <person name="Andreopoulos B."/>
            <person name="Baker S."/>
            <person name="Barry K."/>
            <person name="Bills G."/>
            <person name="Bluhm B."/>
            <person name="Cannon C."/>
            <person name="Castanera R."/>
            <person name="Culley D."/>
            <person name="Daum C."/>
            <person name="Ezra D."/>
            <person name="Gonzalez J."/>
            <person name="Henrissat B."/>
            <person name="Kuo A."/>
            <person name="Liang C."/>
            <person name="Lipzen A."/>
            <person name="Lutzoni F."/>
            <person name="Magnuson J."/>
            <person name="Mondo S."/>
            <person name="Nolan M."/>
            <person name="Ohm R."/>
            <person name="Pangilinan J."/>
            <person name="Park H.-J."/>
            <person name="Ramirez L."/>
            <person name="Alfaro M."/>
            <person name="Sun H."/>
            <person name="Tritt A."/>
            <person name="Yoshinaga Y."/>
            <person name="Zwiers L.-H."/>
            <person name="Turgeon B."/>
            <person name="Goodwin S."/>
            <person name="Spatafora J."/>
            <person name="Crous P."/>
            <person name="Grigoriev I."/>
        </authorList>
    </citation>
    <scope>NUCLEOTIDE SEQUENCE</scope>
    <source>
        <strain evidence="2">CBS 262.69</strain>
    </source>
</reference>
<protein>
    <submittedName>
        <fullName evidence="2">Uncharacterized protein</fullName>
    </submittedName>
</protein>
<dbReference type="AlphaFoldDB" id="A0A6G1I470"/>
<feature type="region of interest" description="Disordered" evidence="1">
    <location>
        <begin position="53"/>
        <end position="93"/>
    </location>
</feature>
<feature type="region of interest" description="Disordered" evidence="1">
    <location>
        <begin position="1"/>
        <end position="28"/>
    </location>
</feature>
<keyword evidence="3" id="KW-1185">Reference proteome</keyword>
<evidence type="ECO:0000313" key="3">
    <source>
        <dbReference type="Proteomes" id="UP000799640"/>
    </source>
</evidence>
<organism evidence="2 3">
    <name type="scientific">Trichodelitschia bisporula</name>
    <dbReference type="NCBI Taxonomy" id="703511"/>
    <lineage>
        <taxon>Eukaryota</taxon>
        <taxon>Fungi</taxon>
        <taxon>Dikarya</taxon>
        <taxon>Ascomycota</taxon>
        <taxon>Pezizomycotina</taxon>
        <taxon>Dothideomycetes</taxon>
        <taxon>Dothideomycetes incertae sedis</taxon>
        <taxon>Phaeotrichales</taxon>
        <taxon>Phaeotrichaceae</taxon>
        <taxon>Trichodelitschia</taxon>
    </lineage>
</organism>